<protein>
    <submittedName>
        <fullName evidence="2">Uncharacterized protein</fullName>
    </submittedName>
</protein>
<gene>
    <name evidence="2" type="ORF">TWF694_005163</name>
</gene>
<accession>A0AAV9WUR4</accession>
<feature type="chain" id="PRO_5043676272" evidence="1">
    <location>
        <begin position="21"/>
        <end position="123"/>
    </location>
</feature>
<evidence type="ECO:0000256" key="1">
    <source>
        <dbReference type="SAM" id="SignalP"/>
    </source>
</evidence>
<dbReference type="Proteomes" id="UP001365542">
    <property type="component" value="Unassembled WGS sequence"/>
</dbReference>
<keyword evidence="1" id="KW-0732">Signal</keyword>
<reference evidence="2 3" key="1">
    <citation type="submission" date="2019-10" db="EMBL/GenBank/DDBJ databases">
        <authorList>
            <person name="Palmer J.M."/>
        </authorList>
    </citation>
    <scope>NUCLEOTIDE SEQUENCE [LARGE SCALE GENOMIC DNA]</scope>
    <source>
        <strain evidence="2 3">TWF694</strain>
    </source>
</reference>
<sequence length="123" mass="13394">MPHTTHLLLLILSSSWLSIAVDLQEVVPTLTSFGSLAPFTPPADCFSPTVWTTIRDLNGLVVSGSAPVTRFFTRWYVGCNIDRDTGEYNTCCPPNYNTWGFYVLGGCPAGYSTITSAGVNPWV</sequence>
<name>A0AAV9WUR4_9PEZI</name>
<proteinExistence type="predicted"/>
<organism evidence="2 3">
    <name type="scientific">Orbilia ellipsospora</name>
    <dbReference type="NCBI Taxonomy" id="2528407"/>
    <lineage>
        <taxon>Eukaryota</taxon>
        <taxon>Fungi</taxon>
        <taxon>Dikarya</taxon>
        <taxon>Ascomycota</taxon>
        <taxon>Pezizomycotina</taxon>
        <taxon>Orbiliomycetes</taxon>
        <taxon>Orbiliales</taxon>
        <taxon>Orbiliaceae</taxon>
        <taxon>Orbilia</taxon>
    </lineage>
</organism>
<comment type="caution">
    <text evidence="2">The sequence shown here is derived from an EMBL/GenBank/DDBJ whole genome shotgun (WGS) entry which is preliminary data.</text>
</comment>
<evidence type="ECO:0000313" key="2">
    <source>
        <dbReference type="EMBL" id="KAK6526581.1"/>
    </source>
</evidence>
<feature type="signal peptide" evidence="1">
    <location>
        <begin position="1"/>
        <end position="20"/>
    </location>
</feature>
<dbReference type="AlphaFoldDB" id="A0AAV9WUR4"/>
<dbReference type="EMBL" id="JAVHJO010000016">
    <property type="protein sequence ID" value="KAK6526581.1"/>
    <property type="molecule type" value="Genomic_DNA"/>
</dbReference>
<keyword evidence="3" id="KW-1185">Reference proteome</keyword>
<evidence type="ECO:0000313" key="3">
    <source>
        <dbReference type="Proteomes" id="UP001365542"/>
    </source>
</evidence>